<dbReference type="Pfam" id="PF12349">
    <property type="entry name" value="Sterol-sensing"/>
    <property type="match status" value="1"/>
</dbReference>
<dbReference type="Proteomes" id="UP000886520">
    <property type="component" value="Chromosome 11"/>
</dbReference>
<evidence type="ECO:0000313" key="9">
    <source>
        <dbReference type="EMBL" id="KAI5073407.1"/>
    </source>
</evidence>
<dbReference type="AlphaFoldDB" id="A0A9D4UTY7"/>
<name>A0A9D4UTY7_ADICA</name>
<dbReference type="InterPro" id="IPR053958">
    <property type="entry name" value="HMGCR/SNAP/NPC1-like_SSD"/>
</dbReference>
<dbReference type="InterPro" id="IPR000731">
    <property type="entry name" value="SSD"/>
</dbReference>
<dbReference type="PANTHER" id="PTHR46022">
    <property type="entry name" value="PROTEIN PATCHED"/>
    <property type="match status" value="1"/>
</dbReference>
<proteinExistence type="predicted"/>
<keyword evidence="3 7" id="KW-1133">Transmembrane helix</keyword>
<feature type="transmembrane region" description="Helical" evidence="7">
    <location>
        <begin position="457"/>
        <end position="476"/>
    </location>
</feature>
<evidence type="ECO:0000259" key="8">
    <source>
        <dbReference type="PROSITE" id="PS50156"/>
    </source>
</evidence>
<comment type="caution">
    <text evidence="9">The sequence shown here is derived from an EMBL/GenBank/DDBJ whole genome shotgun (WGS) entry which is preliminary data.</text>
</comment>
<evidence type="ECO:0000256" key="1">
    <source>
        <dbReference type="ARBA" id="ARBA00004141"/>
    </source>
</evidence>
<evidence type="ECO:0000313" key="10">
    <source>
        <dbReference type="Proteomes" id="UP000886520"/>
    </source>
</evidence>
<feature type="region of interest" description="Disordered" evidence="6">
    <location>
        <begin position="1092"/>
        <end position="1115"/>
    </location>
</feature>
<evidence type="ECO:0000256" key="3">
    <source>
        <dbReference type="ARBA" id="ARBA00022989"/>
    </source>
</evidence>
<evidence type="ECO:0000256" key="4">
    <source>
        <dbReference type="ARBA" id="ARBA00023136"/>
    </source>
</evidence>
<feature type="transmembrane region" description="Helical" evidence="7">
    <location>
        <begin position="488"/>
        <end position="512"/>
    </location>
</feature>
<evidence type="ECO:0000256" key="5">
    <source>
        <dbReference type="ARBA" id="ARBA00023180"/>
    </source>
</evidence>
<evidence type="ECO:0000256" key="7">
    <source>
        <dbReference type="SAM" id="Phobius"/>
    </source>
</evidence>
<feature type="domain" description="SSD" evidence="8">
    <location>
        <begin position="456"/>
        <end position="624"/>
    </location>
</feature>
<dbReference type="PANTHER" id="PTHR46022:SF1">
    <property type="entry name" value="PROTEIN PATCHED"/>
    <property type="match status" value="1"/>
</dbReference>
<organism evidence="9 10">
    <name type="scientific">Adiantum capillus-veneris</name>
    <name type="common">Maidenhair fern</name>
    <dbReference type="NCBI Taxonomy" id="13818"/>
    <lineage>
        <taxon>Eukaryota</taxon>
        <taxon>Viridiplantae</taxon>
        <taxon>Streptophyta</taxon>
        <taxon>Embryophyta</taxon>
        <taxon>Tracheophyta</taxon>
        <taxon>Polypodiopsida</taxon>
        <taxon>Polypodiidae</taxon>
        <taxon>Polypodiales</taxon>
        <taxon>Pteridineae</taxon>
        <taxon>Pteridaceae</taxon>
        <taxon>Vittarioideae</taxon>
        <taxon>Adiantum</taxon>
    </lineage>
</organism>
<evidence type="ECO:0000256" key="6">
    <source>
        <dbReference type="SAM" id="MobiDB-lite"/>
    </source>
</evidence>
<evidence type="ECO:0000256" key="2">
    <source>
        <dbReference type="ARBA" id="ARBA00022692"/>
    </source>
</evidence>
<feature type="transmembrane region" description="Helical" evidence="7">
    <location>
        <begin position="1040"/>
        <end position="1065"/>
    </location>
</feature>
<dbReference type="SUPFAM" id="SSF82866">
    <property type="entry name" value="Multidrug efflux transporter AcrB transmembrane domain"/>
    <property type="match status" value="2"/>
</dbReference>
<keyword evidence="10" id="KW-1185">Reference proteome</keyword>
<protein>
    <recommendedName>
        <fullName evidence="8">SSD domain-containing protein</fullName>
    </recommendedName>
</protein>
<accession>A0A9D4UTY7</accession>
<keyword evidence="4 7" id="KW-0472">Membrane</keyword>
<keyword evidence="2 7" id="KW-0812">Transmembrane</keyword>
<keyword evidence="5" id="KW-0325">Glycoprotein</keyword>
<feature type="transmembrane region" description="Helical" evidence="7">
    <location>
        <begin position="972"/>
        <end position="995"/>
    </location>
</feature>
<dbReference type="GO" id="GO:0005886">
    <property type="term" value="C:plasma membrane"/>
    <property type="evidence" value="ECO:0007669"/>
    <property type="project" value="TreeGrafter"/>
</dbReference>
<feature type="transmembrane region" description="Helical" evidence="7">
    <location>
        <begin position="945"/>
        <end position="965"/>
    </location>
</feature>
<comment type="subcellular location">
    <subcellularLocation>
        <location evidence="1">Membrane</location>
        <topology evidence="1">Multi-pass membrane protein</topology>
    </subcellularLocation>
</comment>
<feature type="transmembrane region" description="Helical" evidence="7">
    <location>
        <begin position="1015"/>
        <end position="1033"/>
    </location>
</feature>
<feature type="transmembrane region" description="Helical" evidence="7">
    <location>
        <begin position="565"/>
        <end position="587"/>
    </location>
</feature>
<feature type="transmembrane region" description="Helical" evidence="7">
    <location>
        <begin position="524"/>
        <end position="545"/>
    </location>
</feature>
<dbReference type="EMBL" id="JABFUD020000011">
    <property type="protein sequence ID" value="KAI5073407.1"/>
    <property type="molecule type" value="Genomic_DNA"/>
</dbReference>
<feature type="transmembrane region" description="Helical" evidence="7">
    <location>
        <begin position="919"/>
        <end position="939"/>
    </location>
</feature>
<reference evidence="9" key="1">
    <citation type="submission" date="2021-01" db="EMBL/GenBank/DDBJ databases">
        <title>Adiantum capillus-veneris genome.</title>
        <authorList>
            <person name="Fang Y."/>
            <person name="Liao Q."/>
        </authorList>
    </citation>
    <scope>NUCLEOTIDE SEQUENCE</scope>
    <source>
        <strain evidence="9">H3</strain>
        <tissue evidence="9">Leaf</tissue>
    </source>
</reference>
<dbReference type="OrthoDB" id="6510177at2759"/>
<feature type="transmembrane region" description="Helical" evidence="7">
    <location>
        <begin position="28"/>
        <end position="45"/>
    </location>
</feature>
<feature type="transmembrane region" description="Helical" evidence="7">
    <location>
        <begin position="689"/>
        <end position="710"/>
    </location>
</feature>
<sequence>MGKLLGRYHEAVNRLFSNYGAFVAHRPFIPMLIGIILLASFCIGLRNAKEESDLEVLWVEQNSRVVPEKDFFNAQFGGLPRKESVTINSKSSLDDALPDYGLAMDALTEAVKPLYNLTQTLQLDGRAVELNQGDFCERPIAPLSLRKGPARRDNYLAWGYRNVSSCVLDTLALLKIFPDFNRSLYGLPPDWGFDYFPCYKLSPMDCFKEGRDIDYPEELQQLEQPVAYNDTTAALSLLVYFAESQFLKYLCTNKLKGTLDKSGAYTDGEVEQIVRDLKVALPAFAAMGYNWRQSYKEMSSEEILSYFNGAINTAKNASTNFLEPPVVQCLLKNKPCCLTWFGTHIPITAAFGSVERGASGNISKIGAFRWGSNNFHHEHPLWTELLTKRLNASLEPSARKEMVLQFENLMIDKLSPLRDSKSHTNFATGKKFGDLQVQFTMWRSTQDVLIDANKTPIWQIILSAALVSLYSFLAFANFKTPVHSHTALVLVGLTVVAFAVVSGYGLTAAVGIKLTPLAGSVVPFLALGLGIDDVFVLVTILRNFIEDPKVKSFSDSTIPEHEMSLTTALAGPSVVLTTFSVLASFFISSISRMPIVRWFCWQMGITATIHTLGMLLIFIPLMALDARRVTSNINDPCLWILFGRRGKKGSHVVVKNVDGSSPSIQDSVASTPLSRAVAKFYAPLFDSNLFKVFVVIVFAGLLGSMTYLGFWKVEHGLKLSEVTLKGSYQHGFAVTTEDRFPTYDIWLVTRDNIDYPNSQHELVNLYNAAQQNLSNWNPVQPKVWEFCWLGNVYLAMNQSLNLPYPLAPNSFYNLTEAWSTSLLGSFSLQDLNCYNISTGQHASCLAQEKLPYWGLKASKTVLFAENLGAGIKPNLDMITETRKFADSFNKQYFNGSKAVYTYGYPFLFFEQYFHSSHDLYMVVGLALVGVFLAVLIFQFSITTSLIIATVLLMVDIEVYGFLYIIGAKLNALSLVNLGIVVGMASEFTYLARSFLVVDGTRNYRVGKALEWTLEPLLHGFGTQVAATLPLIFLKYHAFRVYYFAMFTIMGVLGFLNGFVLLPVFLSWFGPPPLPHAMAPVAAAAERELAMAPESGKEVIEKSLHIEPSTPSPSLR</sequence>
<dbReference type="Gene3D" id="1.20.1640.10">
    <property type="entry name" value="Multidrug efflux transporter AcrB transmembrane domain"/>
    <property type="match status" value="2"/>
</dbReference>
<dbReference type="PROSITE" id="PS50156">
    <property type="entry name" value="SSD"/>
    <property type="match status" value="1"/>
</dbReference>
<feature type="transmembrane region" description="Helical" evidence="7">
    <location>
        <begin position="599"/>
        <end position="623"/>
    </location>
</feature>
<feature type="compositionally biased region" description="Basic and acidic residues" evidence="6">
    <location>
        <begin position="1092"/>
        <end position="1104"/>
    </location>
</feature>
<gene>
    <name evidence="9" type="ORF">GOP47_0011420</name>
</gene>